<dbReference type="GO" id="GO:0005852">
    <property type="term" value="C:eukaryotic translation initiation factor 3 complex"/>
    <property type="evidence" value="ECO:0007669"/>
    <property type="project" value="UniProtKB-UniRule"/>
</dbReference>
<dbReference type="KEGG" id="dpte:113798347"/>
<dbReference type="GO" id="GO:0003723">
    <property type="term" value="F:RNA binding"/>
    <property type="evidence" value="ECO:0007669"/>
    <property type="project" value="UniProtKB-UniRule"/>
</dbReference>
<dbReference type="PANTHER" id="PTHR13022:SF0">
    <property type="entry name" value="EUKARYOTIC TRANSLATION INITIATION FACTOR 3 SUBUNIT K"/>
    <property type="match status" value="1"/>
</dbReference>
<dbReference type="Pfam" id="PF10075">
    <property type="entry name" value="CSN8_PSD8_EIF3K"/>
    <property type="match status" value="1"/>
</dbReference>
<dbReference type="OMA" id="GDDLCAD"/>
<dbReference type="FunFam" id="1.10.10.10:FF:000212">
    <property type="entry name" value="Eukaryotic translation initiation factor 3 subunit K"/>
    <property type="match status" value="1"/>
</dbReference>
<dbReference type="CTD" id="27335"/>
<keyword evidence="2 4" id="KW-0396">Initiation factor</keyword>
<evidence type="ECO:0000259" key="5">
    <source>
        <dbReference type="PROSITE" id="PS50250"/>
    </source>
</evidence>
<dbReference type="InterPro" id="IPR009374">
    <property type="entry name" value="eIF3k"/>
</dbReference>
<dbReference type="Gene3D" id="1.10.10.10">
    <property type="entry name" value="Winged helix-like DNA-binding domain superfamily/Winged helix DNA-binding domain"/>
    <property type="match status" value="1"/>
</dbReference>
<dbReference type="SUPFAM" id="SSF48371">
    <property type="entry name" value="ARM repeat"/>
    <property type="match status" value="1"/>
</dbReference>
<sequence length="234" mass="27489">MVGESKKDKIRDMLKGIELYNPNNLTILLQYLDEQCADNHYDLEANLTILRLYQFRMNTEFGEEELDKDAIKKVIIKILLKALTALPNTDFILCKSLIHPSLLDEETNNDDELKHVLNLHQLLETCNFEEFWTVLRTEPAVYLNITGFEDSIRKFICYVVKITYQTMRKDLLGKILGGLDETQLKYWIKINEWEEKESEFVFISNQEELIKSKNIKEKIEFDNVARVVAAYAKQ</sequence>
<evidence type="ECO:0000313" key="7">
    <source>
        <dbReference type="RefSeq" id="XP_027204668.1"/>
    </source>
</evidence>
<protein>
    <recommendedName>
        <fullName evidence="4">Eukaryotic translation initiation factor 3 subunit K</fullName>
        <shortName evidence="4">eIF3k</shortName>
    </recommendedName>
    <alternativeName>
        <fullName evidence="4">eIF-3 p25</fullName>
    </alternativeName>
</protein>
<gene>
    <name evidence="7" type="primary">LOC113798347</name>
</gene>
<dbReference type="InParanoid" id="A0A6P6YGN4"/>
<dbReference type="RefSeq" id="XP_027204668.1">
    <property type="nucleotide sequence ID" value="XM_027348867.1"/>
</dbReference>
<comment type="similarity">
    <text evidence="4">Belongs to the eIF-3 subunit K family.</text>
</comment>
<dbReference type="AlphaFoldDB" id="A0A6P6YGN4"/>
<dbReference type="InterPro" id="IPR016020">
    <property type="entry name" value="Transl_init_fac_sub12_N_euk"/>
</dbReference>
<dbReference type="OrthoDB" id="337745at2759"/>
<dbReference type="GO" id="GO:0001732">
    <property type="term" value="P:formation of cytoplasmic translation initiation complex"/>
    <property type="evidence" value="ECO:0007669"/>
    <property type="project" value="UniProtKB-UniRule"/>
</dbReference>
<dbReference type="GO" id="GO:0006446">
    <property type="term" value="P:regulation of translational initiation"/>
    <property type="evidence" value="ECO:0007669"/>
    <property type="project" value="InterPro"/>
</dbReference>
<organism evidence="6 7">
    <name type="scientific">Dermatophagoides pteronyssinus</name>
    <name type="common">European house dust mite</name>
    <dbReference type="NCBI Taxonomy" id="6956"/>
    <lineage>
        <taxon>Eukaryota</taxon>
        <taxon>Metazoa</taxon>
        <taxon>Ecdysozoa</taxon>
        <taxon>Arthropoda</taxon>
        <taxon>Chelicerata</taxon>
        <taxon>Arachnida</taxon>
        <taxon>Acari</taxon>
        <taxon>Acariformes</taxon>
        <taxon>Sarcoptiformes</taxon>
        <taxon>Astigmata</taxon>
        <taxon>Psoroptidia</taxon>
        <taxon>Analgoidea</taxon>
        <taxon>Pyroglyphidae</taxon>
        <taxon>Dermatophagoidinae</taxon>
        <taxon>Dermatophagoides</taxon>
    </lineage>
</organism>
<dbReference type="PROSITE" id="PS50250">
    <property type="entry name" value="PCI"/>
    <property type="match status" value="1"/>
</dbReference>
<keyword evidence="1 4" id="KW-0963">Cytoplasm</keyword>
<dbReference type="FunCoup" id="A0A6P6YGN4">
    <property type="interactions" value="1571"/>
</dbReference>
<evidence type="ECO:0000256" key="3">
    <source>
        <dbReference type="ARBA" id="ARBA00022917"/>
    </source>
</evidence>
<keyword evidence="3 4" id="KW-0648">Protein biosynthesis</keyword>
<dbReference type="InterPro" id="IPR000717">
    <property type="entry name" value="PCI_dom"/>
</dbReference>
<evidence type="ECO:0000313" key="6">
    <source>
        <dbReference type="Proteomes" id="UP000515146"/>
    </source>
</evidence>
<keyword evidence="6" id="KW-1185">Reference proteome</keyword>
<dbReference type="Proteomes" id="UP000515146">
    <property type="component" value="Unplaced"/>
</dbReference>
<evidence type="ECO:0000256" key="1">
    <source>
        <dbReference type="ARBA" id="ARBA00022490"/>
    </source>
</evidence>
<dbReference type="GO" id="GO:0003743">
    <property type="term" value="F:translation initiation factor activity"/>
    <property type="evidence" value="ECO:0007669"/>
    <property type="project" value="UniProtKB-UniRule"/>
</dbReference>
<dbReference type="GO" id="GO:0033290">
    <property type="term" value="C:eukaryotic 48S preinitiation complex"/>
    <property type="evidence" value="ECO:0007669"/>
    <property type="project" value="UniProtKB-UniRule"/>
</dbReference>
<comment type="subcellular location">
    <subcellularLocation>
        <location evidence="4">Cytoplasm</location>
    </subcellularLocation>
</comment>
<dbReference type="Gene3D" id="1.25.40.250">
    <property type="entry name" value="ARM repeat, domain 1"/>
    <property type="match status" value="1"/>
</dbReference>
<accession>A0A6P6YGN4</accession>
<comment type="function">
    <text evidence="4">Component of the eukaryotic translation initiation factor 3 (eIF-3) complex, which is involved in protein synthesis of a specialized repertoire of mRNAs and, together with other initiation factors, stimulates binding of mRNA and methionyl-tRNAi to the 40S ribosome. The eIF-3 complex specifically targets and initiates translation of a subset of mRNAs involved in cell proliferation.</text>
</comment>
<proteinExistence type="inferred from homology"/>
<evidence type="ECO:0000256" key="2">
    <source>
        <dbReference type="ARBA" id="ARBA00022540"/>
    </source>
</evidence>
<dbReference type="GO" id="GO:0016282">
    <property type="term" value="C:eukaryotic 43S preinitiation complex"/>
    <property type="evidence" value="ECO:0007669"/>
    <property type="project" value="UniProtKB-UniRule"/>
</dbReference>
<dbReference type="HAMAP" id="MF_03010">
    <property type="entry name" value="eIF3k"/>
    <property type="match status" value="1"/>
</dbReference>
<dbReference type="PANTHER" id="PTHR13022">
    <property type="entry name" value="EUKARYOTIC TRANSLATION INITIATION FACTOR 3 SUBUNIT 11"/>
    <property type="match status" value="1"/>
</dbReference>
<feature type="domain" description="PCI" evidence="5">
    <location>
        <begin position="41"/>
        <end position="218"/>
    </location>
</feature>
<dbReference type="GO" id="GO:0043022">
    <property type="term" value="F:ribosome binding"/>
    <property type="evidence" value="ECO:0007669"/>
    <property type="project" value="InterPro"/>
</dbReference>
<dbReference type="InterPro" id="IPR033464">
    <property type="entry name" value="CSN8_PSD8_EIF3K"/>
</dbReference>
<comment type="subunit">
    <text evidence="4">Component of the eukaryotic translation initiation factor 3 (eIF-3) complex.</text>
</comment>
<name>A0A6P6YGN4_DERPT</name>
<dbReference type="InterPro" id="IPR016024">
    <property type="entry name" value="ARM-type_fold"/>
</dbReference>
<dbReference type="SUPFAM" id="SSF46785">
    <property type="entry name" value="Winged helix' DNA-binding domain"/>
    <property type="match status" value="1"/>
</dbReference>
<dbReference type="InterPro" id="IPR036390">
    <property type="entry name" value="WH_DNA-bd_sf"/>
</dbReference>
<evidence type="ECO:0000256" key="4">
    <source>
        <dbReference type="HAMAP-Rule" id="MF_03010"/>
    </source>
</evidence>
<reference evidence="7" key="1">
    <citation type="submission" date="2025-08" db="UniProtKB">
        <authorList>
            <consortium name="RefSeq"/>
        </authorList>
    </citation>
    <scope>IDENTIFICATION</scope>
    <source>
        <strain evidence="7">Airmid</strain>
    </source>
</reference>
<dbReference type="InterPro" id="IPR036388">
    <property type="entry name" value="WH-like_DNA-bd_sf"/>
</dbReference>